<dbReference type="OrthoDB" id="7340239at2"/>
<proteinExistence type="predicted"/>
<reference evidence="2 3" key="1">
    <citation type="submission" date="2016-10" db="EMBL/GenBank/DDBJ databases">
        <title>Description of Gloeomargarita lithophora gen. nov., sp. nov., a thylakoid-bearing basal-branching cyanobacterium with intracellular carbonates, and proposal for Gloeomargaritales ord. nov.</title>
        <authorList>
            <person name="Moreira D."/>
            <person name="Tavera R."/>
            <person name="Benzerara K."/>
            <person name="Skouri-Panet F."/>
            <person name="Couradeau E."/>
            <person name="Gerard E."/>
            <person name="Loussert C."/>
            <person name="Novelo E."/>
            <person name="Zivanovic Y."/>
            <person name="Lopez-Garcia P."/>
        </authorList>
    </citation>
    <scope>NUCLEOTIDE SEQUENCE [LARGE SCALE GENOMIC DNA]</scope>
    <source>
        <strain evidence="2 3">D10</strain>
    </source>
</reference>
<organism evidence="2 3">
    <name type="scientific">Gloeomargarita lithophora Alchichica-D10</name>
    <dbReference type="NCBI Taxonomy" id="1188229"/>
    <lineage>
        <taxon>Bacteria</taxon>
        <taxon>Bacillati</taxon>
        <taxon>Cyanobacteriota</taxon>
        <taxon>Cyanophyceae</taxon>
        <taxon>Gloeomargaritales</taxon>
        <taxon>Gloeomargaritaceae</taxon>
        <taxon>Gloeomargarita</taxon>
    </lineage>
</organism>
<keyword evidence="1" id="KW-0812">Transmembrane</keyword>
<protein>
    <submittedName>
        <fullName evidence="2">Uncharacterized protein</fullName>
    </submittedName>
</protein>
<dbReference type="KEGG" id="glt:GlitD10_1270"/>
<evidence type="ECO:0000313" key="2">
    <source>
        <dbReference type="EMBL" id="APB33590.1"/>
    </source>
</evidence>
<keyword evidence="3" id="KW-1185">Reference proteome</keyword>
<evidence type="ECO:0000313" key="3">
    <source>
        <dbReference type="Proteomes" id="UP000180235"/>
    </source>
</evidence>
<dbReference type="Proteomes" id="UP000180235">
    <property type="component" value="Chromosome"/>
</dbReference>
<keyword evidence="1" id="KW-0472">Membrane</keyword>
<dbReference type="STRING" id="1188229.GlitD10_1270"/>
<name>A0A1J0ACD1_9CYAN</name>
<evidence type="ECO:0000256" key="1">
    <source>
        <dbReference type="SAM" id="Phobius"/>
    </source>
</evidence>
<sequence length="150" mass="15896">MMFATSSLVYLLLGAVLIGVSLLVVVLRLAQRQNLAVLASQVLSFVALAAGVVLVVLNVQAQTPTQDPMPGQFRGTVNEVVNGDLLCYVTLTTTEGRFTVGASFDLCEPQWVGQEVDFGVAPGRVNDCESAEPCGKSQDLLLIVGMSPVR</sequence>
<keyword evidence="1" id="KW-1133">Transmembrane helix</keyword>
<dbReference type="RefSeq" id="WP_157776196.1">
    <property type="nucleotide sequence ID" value="NZ_CP017675.1"/>
</dbReference>
<feature type="transmembrane region" description="Helical" evidence="1">
    <location>
        <begin position="42"/>
        <end position="59"/>
    </location>
</feature>
<accession>A0A1J0ACD1</accession>
<gene>
    <name evidence="2" type="ORF">GlitD10_1270</name>
</gene>
<dbReference type="EMBL" id="CP017675">
    <property type="protein sequence ID" value="APB33590.1"/>
    <property type="molecule type" value="Genomic_DNA"/>
</dbReference>
<dbReference type="AlphaFoldDB" id="A0A1J0ACD1"/>